<reference evidence="1 2" key="1">
    <citation type="journal article" date="2010" name="Proc. Natl. Acad. Sci. U.S.A.">
        <title>Insights into evolution of multicellular fungi from the assembled chromosomes of the mushroom Coprinopsis cinerea (Coprinus cinereus).</title>
        <authorList>
            <person name="Stajich J.E."/>
            <person name="Wilke S.K."/>
            <person name="Ahren D."/>
            <person name="Au C.H."/>
            <person name="Birren B.W."/>
            <person name="Borodovsky M."/>
            <person name="Burns C."/>
            <person name="Canback B."/>
            <person name="Casselton L.A."/>
            <person name="Cheng C.K."/>
            <person name="Deng J."/>
            <person name="Dietrich F.S."/>
            <person name="Fargo D.C."/>
            <person name="Farman M.L."/>
            <person name="Gathman A.C."/>
            <person name="Goldberg J."/>
            <person name="Guigo R."/>
            <person name="Hoegger P.J."/>
            <person name="Hooker J.B."/>
            <person name="Huggins A."/>
            <person name="James T.Y."/>
            <person name="Kamada T."/>
            <person name="Kilaru S."/>
            <person name="Kodira C."/>
            <person name="Kues U."/>
            <person name="Kupfer D."/>
            <person name="Kwan H.S."/>
            <person name="Lomsadze A."/>
            <person name="Li W."/>
            <person name="Lilly W.W."/>
            <person name="Ma L.J."/>
            <person name="Mackey A.J."/>
            <person name="Manning G."/>
            <person name="Martin F."/>
            <person name="Muraguchi H."/>
            <person name="Natvig D.O."/>
            <person name="Palmerini H."/>
            <person name="Ramesh M.A."/>
            <person name="Rehmeyer C.J."/>
            <person name="Roe B.A."/>
            <person name="Shenoy N."/>
            <person name="Stanke M."/>
            <person name="Ter-Hovhannisyan V."/>
            <person name="Tunlid A."/>
            <person name="Velagapudi R."/>
            <person name="Vision T.J."/>
            <person name="Zeng Q."/>
            <person name="Zolan M.E."/>
            <person name="Pukkila P.J."/>
        </authorList>
    </citation>
    <scope>NUCLEOTIDE SEQUENCE [LARGE SCALE GENOMIC DNA]</scope>
    <source>
        <strain evidence="2">Okayama-7 / 130 / ATCC MYA-4618 / FGSC 9003</strain>
    </source>
</reference>
<organism evidence="1 2">
    <name type="scientific">Coprinopsis cinerea (strain Okayama-7 / 130 / ATCC MYA-4618 / FGSC 9003)</name>
    <name type="common">Inky cap fungus</name>
    <name type="synonym">Hormographiella aspergillata</name>
    <dbReference type="NCBI Taxonomy" id="240176"/>
    <lineage>
        <taxon>Eukaryota</taxon>
        <taxon>Fungi</taxon>
        <taxon>Dikarya</taxon>
        <taxon>Basidiomycota</taxon>
        <taxon>Agaricomycotina</taxon>
        <taxon>Agaricomycetes</taxon>
        <taxon>Agaricomycetidae</taxon>
        <taxon>Agaricales</taxon>
        <taxon>Agaricineae</taxon>
        <taxon>Psathyrellaceae</taxon>
        <taxon>Coprinopsis</taxon>
    </lineage>
</organism>
<dbReference type="RefSeq" id="XP_001834785.2">
    <property type="nucleotide sequence ID" value="XM_001834733.2"/>
</dbReference>
<dbReference type="VEuPathDB" id="FungiDB:CC1G_12312"/>
<keyword evidence="2" id="KW-1185">Reference proteome</keyword>
<sequence>MFRKLYEHEYFIRPLFPNLQEVQLPVISDDPNSTIFYPALVLSPSVRRIVLSTPEWEEESEDEDFEDPEDYLWDAVANRVAGVASTLTSFKVESIAFSDCFVLIGRRLRVDHILRYFTWMMTTLELDGLVLEGKTFAQLNHLTGLVKLKVSLVSQQDAEMAALPPLSLCLPSLECLTINIFVDGPHSKFFQILDAKRLKRLKLKVFTDDEDDYDPTPLFISLHHHRRNSGLLLEEIHLTRRHNGNAMSWDEYVEQPHFVISEATFAPLLYFPRLTTLRIEPCNSSALDDLALVRLFTAWPKMQRFELHDESMKFDERISLTIGGVQRALQLTPYLRQLSLRFDGTFLPPCDEDVCLRLHPLETLNACTSIIEVGTLFAGWLVLHFPNLSQVRSFEKYREGLEDSFECGCEDEDERKRLEEY</sequence>
<dbReference type="OrthoDB" id="2948138at2759"/>
<dbReference type="OMA" id="EHEYFIR"/>
<evidence type="ECO:0000313" key="1">
    <source>
        <dbReference type="EMBL" id="EAU87039.2"/>
    </source>
</evidence>
<dbReference type="KEGG" id="cci:CC1G_12312"/>
<comment type="caution">
    <text evidence="1">The sequence shown here is derived from an EMBL/GenBank/DDBJ whole genome shotgun (WGS) entry which is preliminary data.</text>
</comment>
<name>A8NLV6_COPC7</name>
<dbReference type="HOGENOM" id="CLU_031718_1_0_1"/>
<evidence type="ECO:0000313" key="2">
    <source>
        <dbReference type="Proteomes" id="UP000001861"/>
    </source>
</evidence>
<proteinExistence type="predicted"/>
<dbReference type="GeneID" id="6011302"/>
<dbReference type="Proteomes" id="UP000001861">
    <property type="component" value="Unassembled WGS sequence"/>
</dbReference>
<evidence type="ECO:0008006" key="3">
    <source>
        <dbReference type="Google" id="ProtNLM"/>
    </source>
</evidence>
<dbReference type="EMBL" id="AACS02000012">
    <property type="protein sequence ID" value="EAU87039.2"/>
    <property type="molecule type" value="Genomic_DNA"/>
</dbReference>
<protein>
    <recommendedName>
        <fullName evidence="3">F-box domain-containing protein</fullName>
    </recommendedName>
</protein>
<dbReference type="Gene3D" id="3.80.10.10">
    <property type="entry name" value="Ribonuclease Inhibitor"/>
    <property type="match status" value="1"/>
</dbReference>
<dbReference type="InParanoid" id="A8NLV6"/>
<dbReference type="AlphaFoldDB" id="A8NLV6"/>
<accession>A8NLV6</accession>
<gene>
    <name evidence="1" type="ORF">CC1G_12312</name>
</gene>
<dbReference type="InterPro" id="IPR032675">
    <property type="entry name" value="LRR_dom_sf"/>
</dbReference>